<keyword evidence="1" id="KW-1133">Transmembrane helix</keyword>
<keyword evidence="1" id="KW-0472">Membrane</keyword>
<dbReference type="AlphaFoldDB" id="A0A7X0LNM1"/>
<evidence type="ECO:0000313" key="3">
    <source>
        <dbReference type="Proteomes" id="UP000540423"/>
    </source>
</evidence>
<feature type="transmembrane region" description="Helical" evidence="1">
    <location>
        <begin position="25"/>
        <end position="44"/>
    </location>
</feature>
<keyword evidence="1" id="KW-0812">Transmembrane</keyword>
<evidence type="ECO:0000313" key="2">
    <source>
        <dbReference type="EMBL" id="MBB6433996.1"/>
    </source>
</evidence>
<keyword evidence="3" id="KW-1185">Reference proteome</keyword>
<name>A0A7X0LNM1_9ACTN</name>
<protein>
    <submittedName>
        <fullName evidence="2">Uncharacterized protein</fullName>
    </submittedName>
</protein>
<organism evidence="2 3">
    <name type="scientific">Streptomyces candidus</name>
    <dbReference type="NCBI Taxonomy" id="67283"/>
    <lineage>
        <taxon>Bacteria</taxon>
        <taxon>Bacillati</taxon>
        <taxon>Actinomycetota</taxon>
        <taxon>Actinomycetes</taxon>
        <taxon>Kitasatosporales</taxon>
        <taxon>Streptomycetaceae</taxon>
        <taxon>Streptomyces</taxon>
    </lineage>
</organism>
<proteinExistence type="predicted"/>
<dbReference type="Proteomes" id="UP000540423">
    <property type="component" value="Unassembled WGS sequence"/>
</dbReference>
<accession>A0A7X0LNM1</accession>
<dbReference type="EMBL" id="JACHEM010000001">
    <property type="protein sequence ID" value="MBB6433996.1"/>
    <property type="molecule type" value="Genomic_DNA"/>
</dbReference>
<sequence length="54" mass="6312">MFWVCVALIVFPLVTIPFRPHLTLYLALQAVVFVYPALHCARKARTTDPRRRRS</sequence>
<evidence type="ECO:0000256" key="1">
    <source>
        <dbReference type="SAM" id="Phobius"/>
    </source>
</evidence>
<comment type="caution">
    <text evidence="2">The sequence shown here is derived from an EMBL/GenBank/DDBJ whole genome shotgun (WGS) entry which is preliminary data.</text>
</comment>
<gene>
    <name evidence="2" type="ORF">HNQ79_000434</name>
</gene>
<reference evidence="2 3" key="1">
    <citation type="submission" date="2020-08" db="EMBL/GenBank/DDBJ databases">
        <title>Genomic Encyclopedia of Type Strains, Phase IV (KMG-IV): sequencing the most valuable type-strain genomes for metagenomic binning, comparative biology and taxonomic classification.</title>
        <authorList>
            <person name="Goeker M."/>
        </authorList>
    </citation>
    <scope>NUCLEOTIDE SEQUENCE [LARGE SCALE GENOMIC DNA]</scope>
    <source>
        <strain evidence="2 3">DSM 40141</strain>
    </source>
</reference>